<reference evidence="1" key="2">
    <citation type="submission" date="2023-01" db="EMBL/GenBank/DDBJ databases">
        <authorList>
            <person name="Sun Q."/>
            <person name="Evtushenko L."/>
        </authorList>
    </citation>
    <scope>NUCLEOTIDE SEQUENCE</scope>
    <source>
        <strain evidence="1">VKM Ac-1321</strain>
    </source>
</reference>
<gene>
    <name evidence="1" type="ORF">GCM10017581_095140</name>
</gene>
<comment type="caution">
    <text evidence="1">The sequence shown here is derived from an EMBL/GenBank/DDBJ whole genome shotgun (WGS) entry which is preliminary data.</text>
</comment>
<name>A0A9W6KTE7_9ACTN</name>
<evidence type="ECO:0000313" key="1">
    <source>
        <dbReference type="EMBL" id="GLL07757.1"/>
    </source>
</evidence>
<evidence type="ECO:0000313" key="2">
    <source>
        <dbReference type="Proteomes" id="UP001143480"/>
    </source>
</evidence>
<dbReference type="AlphaFoldDB" id="A0A9W6KTE7"/>
<keyword evidence="2" id="KW-1185">Reference proteome</keyword>
<reference evidence="1" key="1">
    <citation type="journal article" date="2014" name="Int. J. Syst. Evol. Microbiol.">
        <title>Complete genome sequence of Corynebacterium casei LMG S-19264T (=DSM 44701T), isolated from a smear-ripened cheese.</title>
        <authorList>
            <consortium name="US DOE Joint Genome Institute (JGI-PGF)"/>
            <person name="Walter F."/>
            <person name="Albersmeier A."/>
            <person name="Kalinowski J."/>
            <person name="Ruckert C."/>
        </authorList>
    </citation>
    <scope>NUCLEOTIDE SEQUENCE</scope>
    <source>
        <strain evidence="1">VKM Ac-1321</strain>
    </source>
</reference>
<accession>A0A9W6KTE7</accession>
<organism evidence="1 2">
    <name type="scientific">Dactylosporangium matsuzakiense</name>
    <dbReference type="NCBI Taxonomy" id="53360"/>
    <lineage>
        <taxon>Bacteria</taxon>
        <taxon>Bacillati</taxon>
        <taxon>Actinomycetota</taxon>
        <taxon>Actinomycetes</taxon>
        <taxon>Micromonosporales</taxon>
        <taxon>Micromonosporaceae</taxon>
        <taxon>Dactylosporangium</taxon>
    </lineage>
</organism>
<proteinExistence type="predicted"/>
<dbReference type="EMBL" id="BSFP01000110">
    <property type="protein sequence ID" value="GLL07757.1"/>
    <property type="molecule type" value="Genomic_DNA"/>
</dbReference>
<dbReference type="Proteomes" id="UP001143480">
    <property type="component" value="Unassembled WGS sequence"/>
</dbReference>
<sequence length="77" mass="8421">MSLTARYDQIEFVIDAALAHLFLRASAKRHEVAQTCPYPRAWFGACDGAVQRARFVARLRGGVNSSAIAAIADGTRR</sequence>
<protein>
    <submittedName>
        <fullName evidence="1">Uncharacterized protein</fullName>
    </submittedName>
</protein>